<evidence type="ECO:0000256" key="3">
    <source>
        <dbReference type="ARBA" id="ARBA00023027"/>
    </source>
</evidence>
<feature type="active site" evidence="4">
    <location>
        <position position="230"/>
    </location>
</feature>
<name>R4XL01_TAPDE</name>
<evidence type="ECO:0000313" key="8">
    <source>
        <dbReference type="Proteomes" id="UP000013776"/>
    </source>
</evidence>
<evidence type="ECO:0000256" key="5">
    <source>
        <dbReference type="RuleBase" id="RU003345"/>
    </source>
</evidence>
<reference evidence="7 8" key="1">
    <citation type="journal article" date="2013" name="MBio">
        <title>Genome sequencing of the plant pathogen Taphrina deformans, the causal agent of peach leaf curl.</title>
        <authorList>
            <person name="Cisse O.H."/>
            <person name="Almeida J.M.G.C.F."/>
            <person name="Fonseca A."/>
            <person name="Kumar A.A."/>
            <person name="Salojaervi J."/>
            <person name="Overmyer K."/>
            <person name="Hauser P.M."/>
            <person name="Pagni M."/>
        </authorList>
    </citation>
    <scope>NUCLEOTIDE SEQUENCE [LARGE SCALE GENOMIC DNA]</scope>
    <source>
        <strain evidence="8">PYCC 5710 / ATCC 11124 / CBS 356.35 / IMI 108563 / JCM 9778 / NBRC 8474</strain>
    </source>
</reference>
<evidence type="ECO:0000256" key="4">
    <source>
        <dbReference type="PROSITE-ProRule" id="PRU10007"/>
    </source>
</evidence>
<dbReference type="InterPro" id="IPR016163">
    <property type="entry name" value="Ald_DH_C"/>
</dbReference>
<comment type="similarity">
    <text evidence="1 5">Belongs to the aldehyde dehydrogenase family.</text>
</comment>
<protein>
    <recommendedName>
        <fullName evidence="6">Aldehyde dehydrogenase domain-containing protein</fullName>
    </recommendedName>
</protein>
<dbReference type="InterPro" id="IPR029510">
    <property type="entry name" value="Ald_DH_CS_GLU"/>
</dbReference>
<keyword evidence="8" id="KW-1185">Reference proteome</keyword>
<dbReference type="STRING" id="1097556.R4XL01"/>
<feature type="domain" description="Aldehyde dehydrogenase" evidence="6">
    <location>
        <begin position="7"/>
        <end position="442"/>
    </location>
</feature>
<evidence type="ECO:0000256" key="1">
    <source>
        <dbReference type="ARBA" id="ARBA00009986"/>
    </source>
</evidence>
<dbReference type="GO" id="GO:0016620">
    <property type="term" value="F:oxidoreductase activity, acting on the aldehyde or oxo group of donors, NAD or NADP as acceptor"/>
    <property type="evidence" value="ECO:0007669"/>
    <property type="project" value="InterPro"/>
</dbReference>
<dbReference type="OrthoDB" id="310895at2759"/>
<dbReference type="Proteomes" id="UP000013776">
    <property type="component" value="Unassembled WGS sequence"/>
</dbReference>
<gene>
    <name evidence="7" type="ORF">TAPDE_005683</name>
</gene>
<dbReference type="InterPro" id="IPR015590">
    <property type="entry name" value="Aldehyde_DH_dom"/>
</dbReference>
<organism evidence="7 8">
    <name type="scientific">Taphrina deformans (strain PYCC 5710 / ATCC 11124 / CBS 356.35 / IMI 108563 / JCM 9778 / NBRC 8474)</name>
    <name type="common">Peach leaf curl fungus</name>
    <name type="synonym">Lalaria deformans</name>
    <dbReference type="NCBI Taxonomy" id="1097556"/>
    <lineage>
        <taxon>Eukaryota</taxon>
        <taxon>Fungi</taxon>
        <taxon>Dikarya</taxon>
        <taxon>Ascomycota</taxon>
        <taxon>Taphrinomycotina</taxon>
        <taxon>Taphrinomycetes</taxon>
        <taxon>Taphrinales</taxon>
        <taxon>Taphrinaceae</taxon>
        <taxon>Taphrina</taxon>
    </lineage>
</organism>
<dbReference type="Pfam" id="PF00171">
    <property type="entry name" value="Aldedh"/>
    <property type="match status" value="1"/>
</dbReference>
<dbReference type="InterPro" id="IPR016162">
    <property type="entry name" value="Ald_DH_N"/>
</dbReference>
<comment type="caution">
    <text evidence="7">The sequence shown here is derived from an EMBL/GenBank/DDBJ whole genome shotgun (WGS) entry which is preliminary data.</text>
</comment>
<proteinExistence type="inferred from homology"/>
<dbReference type="PROSITE" id="PS00687">
    <property type="entry name" value="ALDEHYDE_DEHYDR_GLU"/>
    <property type="match status" value="1"/>
</dbReference>
<evidence type="ECO:0000256" key="2">
    <source>
        <dbReference type="ARBA" id="ARBA00023002"/>
    </source>
</evidence>
<dbReference type="VEuPathDB" id="FungiDB:TAPDE_005683"/>
<evidence type="ECO:0000313" key="7">
    <source>
        <dbReference type="EMBL" id="CCG85089.1"/>
    </source>
</evidence>
<keyword evidence="2 5" id="KW-0560">Oxidoreductase</keyword>
<dbReference type="PANTHER" id="PTHR42986:SF1">
    <property type="entry name" value="BENZALDEHYDE DEHYDROGENASE YFMT"/>
    <property type="match status" value="1"/>
</dbReference>
<dbReference type="AlphaFoldDB" id="R4XL01"/>
<accession>R4XL01</accession>
<keyword evidence="3" id="KW-0520">NAD</keyword>
<dbReference type="PANTHER" id="PTHR42986">
    <property type="entry name" value="BENZALDEHYDE DEHYDROGENASE YFMT"/>
    <property type="match status" value="1"/>
</dbReference>
<evidence type="ECO:0000259" key="6">
    <source>
        <dbReference type="Pfam" id="PF00171"/>
    </source>
</evidence>
<dbReference type="InterPro" id="IPR016161">
    <property type="entry name" value="Ald_DH/histidinol_DH"/>
</dbReference>
<dbReference type="EMBL" id="CAHR02000442">
    <property type="protein sequence ID" value="CCG85089.1"/>
    <property type="molecule type" value="Genomic_DNA"/>
</dbReference>
<sequence length="452" mass="48679">MVADSSAQAWIGGAYTTSKDNIEAAISSCYKVQKQWSSTTLEERKLVLRRAAGHLHAAKEKLARSFVEEVGVSHQFAMFNIDTSIGMFDELLNVVDETLKSRKLELSHGDHAIVSRVPFGVVLAIAPWNAAIILSCRALLTPILCGNSCVMKGSEISPQTHLIWGEIFKNAGLPDGVLNIIIVPRAQASEATERLISDDRIRHVNFTGSTAIGRIIGGLCGKHLKPVILELGGKAPVIVAQDANLEAAASHCLLGGWLNQGQICMSTERVFVVASAYDKFTKYLRNLAAKSGLRQSGLSLVNPSATEKYKRLLENAIAAGATLLSGDLSGSVPTILADVTPTMHIYTEESFAHTFYVIKVHDIDEAIEFANSSRYGLSSAVFTEDLASGIIIGNRLEAGATHINVMTVQDEPNVPHGGFKDSGYGRFNSVEGIMSFSQVKVVTVHHSSIAHT</sequence>
<dbReference type="Gene3D" id="3.40.309.10">
    <property type="entry name" value="Aldehyde Dehydrogenase, Chain A, domain 2"/>
    <property type="match status" value="1"/>
</dbReference>
<dbReference type="Gene3D" id="3.40.605.10">
    <property type="entry name" value="Aldehyde Dehydrogenase, Chain A, domain 1"/>
    <property type="match status" value="1"/>
</dbReference>
<dbReference type="eggNOG" id="KOG2450">
    <property type="taxonomic scope" value="Eukaryota"/>
</dbReference>
<dbReference type="SUPFAM" id="SSF53720">
    <property type="entry name" value="ALDH-like"/>
    <property type="match status" value="1"/>
</dbReference>